<dbReference type="InterPro" id="IPR052922">
    <property type="entry name" value="Cytidylate_Kinase-2"/>
</dbReference>
<keyword evidence="1" id="KW-0418">Kinase</keyword>
<evidence type="ECO:0000313" key="1">
    <source>
        <dbReference type="EMBL" id="SFF28247.1"/>
    </source>
</evidence>
<dbReference type="RefSeq" id="WP_351430822.1">
    <property type="nucleotide sequence ID" value="NZ_JBEOWR010000115.1"/>
</dbReference>
<name>A0A1I2HH81_9ACTN</name>
<organism evidence="1 2">
    <name type="scientific">Streptomyces mirabilis</name>
    <dbReference type="NCBI Taxonomy" id="68239"/>
    <lineage>
        <taxon>Bacteria</taxon>
        <taxon>Bacillati</taxon>
        <taxon>Actinomycetota</taxon>
        <taxon>Actinomycetes</taxon>
        <taxon>Kitasatosporales</taxon>
        <taxon>Streptomycetaceae</taxon>
        <taxon>Streptomyces</taxon>
    </lineage>
</organism>
<proteinExistence type="predicted"/>
<reference evidence="1 2" key="1">
    <citation type="submission" date="2016-10" db="EMBL/GenBank/DDBJ databases">
        <authorList>
            <person name="de Groot N.N."/>
        </authorList>
    </citation>
    <scope>NUCLEOTIDE SEQUENCE [LARGE SCALE GENOMIC DNA]</scope>
    <source>
        <strain evidence="1 2">OK461</strain>
    </source>
</reference>
<accession>A0A1I2HH81</accession>
<keyword evidence="1" id="KW-0808">Transferase</keyword>
<gene>
    <name evidence="1" type="ORF">SAMN02787118_105105</name>
</gene>
<dbReference type="GO" id="GO:0016301">
    <property type="term" value="F:kinase activity"/>
    <property type="evidence" value="ECO:0007669"/>
    <property type="project" value="UniProtKB-KW"/>
</dbReference>
<dbReference type="SUPFAM" id="SSF52540">
    <property type="entry name" value="P-loop containing nucleoside triphosphate hydrolases"/>
    <property type="match status" value="1"/>
</dbReference>
<dbReference type="PANTHER" id="PTHR37816:SF1">
    <property type="entry name" value="TOXIN"/>
    <property type="match status" value="1"/>
</dbReference>
<dbReference type="AlphaFoldDB" id="A0A1I2HH81"/>
<evidence type="ECO:0000313" key="2">
    <source>
        <dbReference type="Proteomes" id="UP000181942"/>
    </source>
</evidence>
<dbReference type="Gene3D" id="3.40.50.300">
    <property type="entry name" value="P-loop containing nucleotide triphosphate hydrolases"/>
    <property type="match status" value="1"/>
</dbReference>
<dbReference type="PANTHER" id="PTHR37816">
    <property type="entry name" value="YALI0E33011P"/>
    <property type="match status" value="1"/>
</dbReference>
<protein>
    <submittedName>
        <fullName evidence="1">Adenylate kinase</fullName>
    </submittedName>
</protein>
<sequence>MSVPRVKTLAEARRVWIVGGPGCGKSTLARALAERRGIPPVTLDALFWGPAWTPVPTEVFLAGVERELTADTWVVDGQFAASVEAFAHRADCVVWTDPPLRVTWPRLLRRTVRRWIRREELWGGVRETFWTVVGPRSILWYAVQVRNSQRLANQRLFDELSGTGILLLHTRDSDVRSLLE</sequence>
<dbReference type="Proteomes" id="UP000181942">
    <property type="component" value="Unassembled WGS sequence"/>
</dbReference>
<dbReference type="InterPro" id="IPR027417">
    <property type="entry name" value="P-loop_NTPase"/>
</dbReference>
<dbReference type="EMBL" id="FONR01000005">
    <property type="protein sequence ID" value="SFF28247.1"/>
    <property type="molecule type" value="Genomic_DNA"/>
</dbReference>